<dbReference type="InterPro" id="IPR007867">
    <property type="entry name" value="GMC_OxRtase_C"/>
</dbReference>
<dbReference type="InterPro" id="IPR012132">
    <property type="entry name" value="GMC_OxRdtase"/>
</dbReference>
<evidence type="ECO:0000313" key="10">
    <source>
        <dbReference type="EMBL" id="MFD1537610.1"/>
    </source>
</evidence>
<dbReference type="Pfam" id="PF05199">
    <property type="entry name" value="GMC_oxred_C"/>
    <property type="match status" value="1"/>
</dbReference>
<dbReference type="Pfam" id="PF00732">
    <property type="entry name" value="GMC_oxred_N"/>
    <property type="match status" value="1"/>
</dbReference>
<evidence type="ECO:0000259" key="9">
    <source>
        <dbReference type="PROSITE" id="PS00624"/>
    </source>
</evidence>
<feature type="domain" description="Glucose-methanol-choline oxidoreductase N-terminal" evidence="9">
    <location>
        <begin position="254"/>
        <end position="268"/>
    </location>
</feature>
<proteinExistence type="inferred from homology"/>
<dbReference type="PROSITE" id="PS00623">
    <property type="entry name" value="GMC_OXRED_1"/>
    <property type="match status" value="1"/>
</dbReference>
<reference evidence="11" key="1">
    <citation type="journal article" date="2019" name="Int. J. Syst. Evol. Microbiol.">
        <title>The Global Catalogue of Microorganisms (GCM) 10K type strain sequencing project: providing services to taxonomists for standard genome sequencing and annotation.</title>
        <authorList>
            <consortium name="The Broad Institute Genomics Platform"/>
            <consortium name="The Broad Institute Genome Sequencing Center for Infectious Disease"/>
            <person name="Wu L."/>
            <person name="Ma J."/>
        </authorList>
    </citation>
    <scope>NUCLEOTIDE SEQUENCE [LARGE SCALE GENOMIC DNA]</scope>
    <source>
        <strain evidence="11">CGMCC 1.15399</strain>
    </source>
</reference>
<evidence type="ECO:0000313" key="11">
    <source>
        <dbReference type="Proteomes" id="UP001597097"/>
    </source>
</evidence>
<sequence>MTPQQYDFVIVGGGSAGCALANRLSADPATQVLVLEAGRPDYPWDVFIHMPAALPFPCGNRFYDWRYESEPEPYMQGRRIHHARGKVLGGSSSINGMIFQRGNPLDYERWGADPGMKSWDYAHCLPYFKRMENCLADPGTPFRGHDGPLALERGAASSPLFGAFFEAVQQAGYPLTDDVNGYRQEGFARFDRNIRRGRRLSAARAYLHPVLKRPNLTVKTRAFVTRILFEGTRAVGVEYDGGTVRAKEVILSGGAINSPQLLQLSGVGNAGELAALGVDVVHDLPGVGENLQDHLEVYIQHGCAQPVTMQPNLQKWRHPWIGAQWLFARRGPGATNHFEAGGFVRSNDDVDYPNLMFHFLPIAVRYDGSAPAAGHGYQVHVGPMYSDARGSVKIKSVDPRQHPALRFNYLSTEQDRREWVEAIRVTRAILGAPALAEFSTGELSPGPSVETDEEILDWVAKDAETALHPSCTARMGTDEMSVVDPETMRVHGLDGLRVVDASAMPYVTNGNIYAPVMMLAEKAADLILGNTPLPSETTEFYRHRA</sequence>
<evidence type="ECO:0000259" key="8">
    <source>
        <dbReference type="PROSITE" id="PS00623"/>
    </source>
</evidence>
<protein>
    <recommendedName>
        <fullName evidence="5 7">Choline dehydrogenase</fullName>
        <ecNumber evidence="5 7">1.1.99.1</ecNumber>
    </recommendedName>
</protein>
<dbReference type="NCBIfam" id="TIGR01810">
    <property type="entry name" value="betA"/>
    <property type="match status" value="1"/>
</dbReference>
<evidence type="ECO:0000256" key="6">
    <source>
        <dbReference type="RuleBase" id="RU003968"/>
    </source>
</evidence>
<evidence type="ECO:0000256" key="7">
    <source>
        <dbReference type="RuleBase" id="RU003969"/>
    </source>
</evidence>
<evidence type="ECO:0000256" key="4">
    <source>
        <dbReference type="ARBA" id="ARBA00023002"/>
    </source>
</evidence>
<dbReference type="InterPro" id="IPR011533">
    <property type="entry name" value="BetA"/>
</dbReference>
<dbReference type="PIRSF" id="PIRSF000137">
    <property type="entry name" value="Alcohol_oxidase"/>
    <property type="match status" value="1"/>
</dbReference>
<dbReference type="PANTHER" id="PTHR11552:SF147">
    <property type="entry name" value="CHOLINE DEHYDROGENASE, MITOCHONDRIAL"/>
    <property type="match status" value="1"/>
</dbReference>
<comment type="catalytic activity">
    <reaction evidence="7">
        <text>choline + A = betaine aldehyde + AH2</text>
        <dbReference type="Rhea" id="RHEA:17433"/>
        <dbReference type="ChEBI" id="CHEBI:13193"/>
        <dbReference type="ChEBI" id="CHEBI:15354"/>
        <dbReference type="ChEBI" id="CHEBI:15710"/>
        <dbReference type="ChEBI" id="CHEBI:17499"/>
        <dbReference type="EC" id="1.1.99.1"/>
    </reaction>
</comment>
<comment type="caution">
    <text evidence="10">The sequence shown here is derived from an EMBL/GenBank/DDBJ whole genome shotgun (WGS) entry which is preliminary data.</text>
</comment>
<organism evidence="10 11">
    <name type="scientific">Nonomuraea guangzhouensis</name>
    <dbReference type="NCBI Taxonomy" id="1291555"/>
    <lineage>
        <taxon>Bacteria</taxon>
        <taxon>Bacillati</taxon>
        <taxon>Actinomycetota</taxon>
        <taxon>Actinomycetes</taxon>
        <taxon>Streptosporangiales</taxon>
        <taxon>Streptosporangiaceae</taxon>
        <taxon>Nonomuraea</taxon>
    </lineage>
</organism>
<comment type="cofactor">
    <cofactor evidence="1">
        <name>FAD</name>
        <dbReference type="ChEBI" id="CHEBI:57692"/>
    </cofactor>
</comment>
<dbReference type="InterPro" id="IPR000172">
    <property type="entry name" value="GMC_OxRdtase_N"/>
</dbReference>
<name>A0ABW4G4A6_9ACTN</name>
<keyword evidence="4 10" id="KW-0560">Oxidoreductase</keyword>
<accession>A0ABW4G4A6</accession>
<dbReference type="Proteomes" id="UP001597097">
    <property type="component" value="Unassembled WGS sequence"/>
</dbReference>
<dbReference type="EC" id="1.1.99.1" evidence="5 7"/>
<comment type="pathway">
    <text evidence="7">Amine and polyamine biosynthesis; betaine biosynthesis via choline pathway; betaine aldehyde from choline (cytochrome c reductase route): step 1/1.</text>
</comment>
<dbReference type="EMBL" id="JBHUCM010000011">
    <property type="protein sequence ID" value="MFD1537610.1"/>
    <property type="molecule type" value="Genomic_DNA"/>
</dbReference>
<dbReference type="PROSITE" id="PS00624">
    <property type="entry name" value="GMC_OXRED_2"/>
    <property type="match status" value="1"/>
</dbReference>
<keyword evidence="11" id="KW-1185">Reference proteome</keyword>
<dbReference type="GO" id="GO:0008812">
    <property type="term" value="F:choline dehydrogenase activity"/>
    <property type="evidence" value="ECO:0007669"/>
    <property type="project" value="UniProtKB-EC"/>
</dbReference>
<evidence type="ECO:0000256" key="3">
    <source>
        <dbReference type="ARBA" id="ARBA00022827"/>
    </source>
</evidence>
<comment type="similarity">
    <text evidence="6">Belongs to the GMC oxidoreductase family.</text>
</comment>
<evidence type="ECO:0000256" key="1">
    <source>
        <dbReference type="ARBA" id="ARBA00001974"/>
    </source>
</evidence>
<keyword evidence="2 6" id="KW-0285">Flavoprotein</keyword>
<feature type="domain" description="Glucose-methanol-choline oxidoreductase N-terminal" evidence="8">
    <location>
        <begin position="85"/>
        <end position="108"/>
    </location>
</feature>
<evidence type="ECO:0000256" key="5">
    <source>
        <dbReference type="NCBIfam" id="TIGR01810"/>
    </source>
</evidence>
<gene>
    <name evidence="10" type="primary">betA</name>
    <name evidence="10" type="ORF">ACFSJ0_11230</name>
</gene>
<dbReference type="PANTHER" id="PTHR11552">
    <property type="entry name" value="GLUCOSE-METHANOL-CHOLINE GMC OXIDOREDUCTASE"/>
    <property type="match status" value="1"/>
</dbReference>
<keyword evidence="3 6" id="KW-0274">FAD</keyword>
<evidence type="ECO:0000256" key="2">
    <source>
        <dbReference type="ARBA" id="ARBA00022630"/>
    </source>
</evidence>
<dbReference type="RefSeq" id="WP_219531934.1">
    <property type="nucleotide sequence ID" value="NZ_JAHKRM010000012.1"/>
</dbReference>
<dbReference type="NCBIfam" id="NF002550">
    <property type="entry name" value="PRK02106.1"/>
    <property type="match status" value="1"/>
</dbReference>